<dbReference type="AlphaFoldDB" id="A0A2V1HLI6"/>
<sequence length="28" mass="3122">MSRQPVREVLRQLKADGLIQATAGNRGR</sequence>
<protein>
    <submittedName>
        <fullName evidence="1">Uncharacterized protein</fullName>
    </submittedName>
</protein>
<keyword evidence="2" id="KW-1185">Reference proteome</keyword>
<name>A0A2V1HLI6_9MICO</name>
<proteinExistence type="predicted"/>
<comment type="caution">
    <text evidence="1">The sequence shown here is derived from an EMBL/GenBank/DDBJ whole genome shotgun (WGS) entry which is preliminary data.</text>
</comment>
<accession>A0A2V1HLI6</accession>
<organism evidence="1 2">
    <name type="scientific">Amnibacterium flavum</name>
    <dbReference type="NCBI Taxonomy" id="2173173"/>
    <lineage>
        <taxon>Bacteria</taxon>
        <taxon>Bacillati</taxon>
        <taxon>Actinomycetota</taxon>
        <taxon>Actinomycetes</taxon>
        <taxon>Micrococcales</taxon>
        <taxon>Microbacteriaceae</taxon>
        <taxon>Amnibacterium</taxon>
    </lineage>
</organism>
<dbReference type="EMBL" id="QEOP01000005">
    <property type="protein sequence ID" value="PVZ93305.1"/>
    <property type="molecule type" value="Genomic_DNA"/>
</dbReference>
<dbReference type="Gene3D" id="1.10.10.10">
    <property type="entry name" value="Winged helix-like DNA-binding domain superfamily/Winged helix DNA-binding domain"/>
    <property type="match status" value="1"/>
</dbReference>
<dbReference type="Proteomes" id="UP000244893">
    <property type="component" value="Unassembled WGS sequence"/>
</dbReference>
<evidence type="ECO:0000313" key="2">
    <source>
        <dbReference type="Proteomes" id="UP000244893"/>
    </source>
</evidence>
<dbReference type="InterPro" id="IPR036388">
    <property type="entry name" value="WH-like_DNA-bd_sf"/>
</dbReference>
<reference evidence="1 2" key="1">
    <citation type="submission" date="2018-05" db="EMBL/GenBank/DDBJ databases">
        <title>Amnibacterium sp. M8JJ-5, whole genome shotgun sequence.</title>
        <authorList>
            <person name="Tuo L."/>
        </authorList>
    </citation>
    <scope>NUCLEOTIDE SEQUENCE [LARGE SCALE GENOMIC DNA]</scope>
    <source>
        <strain evidence="1 2">M8JJ-5</strain>
    </source>
</reference>
<evidence type="ECO:0000313" key="1">
    <source>
        <dbReference type="EMBL" id="PVZ93305.1"/>
    </source>
</evidence>
<gene>
    <name evidence="1" type="ORF">DDQ50_16140</name>
</gene>